<dbReference type="Pfam" id="PF00620">
    <property type="entry name" value="RhoGAP"/>
    <property type="match status" value="1"/>
</dbReference>
<dbReference type="AlphaFoldDB" id="A0A3B3SLG5"/>
<dbReference type="PANTHER" id="PTHR12635">
    <property type="entry name" value="RHO-GTPASE-ACTIVATING PROTEIN 6 FAMILY MEMBER"/>
    <property type="match status" value="1"/>
</dbReference>
<organism evidence="4 5">
    <name type="scientific">Paramormyrops kingsleyae</name>
    <dbReference type="NCBI Taxonomy" id="1676925"/>
    <lineage>
        <taxon>Eukaryota</taxon>
        <taxon>Metazoa</taxon>
        <taxon>Chordata</taxon>
        <taxon>Craniata</taxon>
        <taxon>Vertebrata</taxon>
        <taxon>Euteleostomi</taxon>
        <taxon>Actinopterygii</taxon>
        <taxon>Neopterygii</taxon>
        <taxon>Teleostei</taxon>
        <taxon>Osteoglossocephala</taxon>
        <taxon>Osteoglossomorpha</taxon>
        <taxon>Osteoglossiformes</taxon>
        <taxon>Mormyridae</taxon>
        <taxon>Paramormyrops</taxon>
    </lineage>
</organism>
<keyword evidence="5" id="KW-1185">Reference proteome</keyword>
<reference evidence="4" key="1">
    <citation type="submission" date="2025-08" db="UniProtKB">
        <authorList>
            <consortium name="Ensembl"/>
        </authorList>
    </citation>
    <scope>IDENTIFICATION</scope>
</reference>
<protein>
    <submittedName>
        <fullName evidence="4">Rho GTPase activating protein 6</fullName>
    </submittedName>
</protein>
<dbReference type="STRING" id="1676925.ENSPKIP00000030891"/>
<feature type="compositionally biased region" description="Polar residues" evidence="2">
    <location>
        <begin position="603"/>
        <end position="621"/>
    </location>
</feature>
<dbReference type="InterPro" id="IPR041852">
    <property type="entry name" value="ARHGAP6_RhoGAP"/>
</dbReference>
<dbReference type="SMART" id="SM00324">
    <property type="entry name" value="RhoGAP"/>
    <property type="match status" value="1"/>
</dbReference>
<dbReference type="InterPro" id="IPR037863">
    <property type="entry name" value="RHOGAP6/36"/>
</dbReference>
<accession>A0A3B3SLG5</accession>
<dbReference type="SUPFAM" id="SSF48350">
    <property type="entry name" value="GTPase activation domain, GAP"/>
    <property type="match status" value="1"/>
</dbReference>
<dbReference type="Gene3D" id="1.10.555.10">
    <property type="entry name" value="Rho GTPase activation protein"/>
    <property type="match status" value="1"/>
</dbReference>
<dbReference type="GO" id="GO:0005856">
    <property type="term" value="C:cytoskeleton"/>
    <property type="evidence" value="ECO:0007669"/>
    <property type="project" value="UniProtKB-ARBA"/>
</dbReference>
<dbReference type="PROSITE" id="PS50238">
    <property type="entry name" value="RHOGAP"/>
    <property type="match status" value="1"/>
</dbReference>
<dbReference type="GO" id="GO:0007165">
    <property type="term" value="P:signal transduction"/>
    <property type="evidence" value="ECO:0007669"/>
    <property type="project" value="InterPro"/>
</dbReference>
<name>A0A3B3SLG5_9TELE</name>
<dbReference type="GO" id="GO:1902533">
    <property type="term" value="P:positive regulation of intracellular signal transduction"/>
    <property type="evidence" value="ECO:0007669"/>
    <property type="project" value="UniProtKB-ARBA"/>
</dbReference>
<evidence type="ECO:0000313" key="4">
    <source>
        <dbReference type="Ensembl" id="ENSPKIP00000030891.1"/>
    </source>
</evidence>
<dbReference type="GeneTree" id="ENSGT00940000153904"/>
<proteinExistence type="predicted"/>
<evidence type="ECO:0000256" key="1">
    <source>
        <dbReference type="ARBA" id="ARBA00022468"/>
    </source>
</evidence>
<evidence type="ECO:0000313" key="5">
    <source>
        <dbReference type="Proteomes" id="UP000261540"/>
    </source>
</evidence>
<dbReference type="PANTHER" id="PTHR12635:SF14">
    <property type="entry name" value="RHO GTPASE-ACTIVATING PROTEIN 6"/>
    <property type="match status" value="1"/>
</dbReference>
<dbReference type="GO" id="GO:0005096">
    <property type="term" value="F:GTPase activator activity"/>
    <property type="evidence" value="ECO:0007669"/>
    <property type="project" value="UniProtKB-KW"/>
</dbReference>
<evidence type="ECO:0000256" key="2">
    <source>
        <dbReference type="SAM" id="MobiDB-lite"/>
    </source>
</evidence>
<dbReference type="FunFam" id="1.10.555.10:FF:000017">
    <property type="entry name" value="Rho GTPase activating protein 6"/>
    <property type="match status" value="1"/>
</dbReference>
<dbReference type="InterPro" id="IPR000198">
    <property type="entry name" value="RhoGAP_dom"/>
</dbReference>
<reference evidence="4" key="2">
    <citation type="submission" date="2025-09" db="UniProtKB">
        <authorList>
            <consortium name="Ensembl"/>
        </authorList>
    </citation>
    <scope>IDENTIFICATION</scope>
</reference>
<feature type="region of interest" description="Disordered" evidence="2">
    <location>
        <begin position="589"/>
        <end position="623"/>
    </location>
</feature>
<dbReference type="Ensembl" id="ENSPKIT00000011727.1">
    <property type="protein sequence ID" value="ENSPKIP00000030891.1"/>
    <property type="gene ID" value="ENSPKIG00000011586.1"/>
</dbReference>
<feature type="compositionally biased region" description="Low complexity" evidence="2">
    <location>
        <begin position="281"/>
        <end position="304"/>
    </location>
</feature>
<feature type="region of interest" description="Disordered" evidence="2">
    <location>
        <begin position="272"/>
        <end position="315"/>
    </location>
</feature>
<dbReference type="InterPro" id="IPR008936">
    <property type="entry name" value="Rho_GTPase_activation_prot"/>
</dbReference>
<dbReference type="Proteomes" id="UP000261540">
    <property type="component" value="Unplaced"/>
</dbReference>
<feature type="domain" description="Rho-GAP" evidence="3">
    <location>
        <begin position="354"/>
        <end position="555"/>
    </location>
</feature>
<sequence>MSAQGLLHSVFSCSSPTSKTLSKRRLRQTRSLDPAIIGNYGTEGTSEEYDNLESRALGSREAGVFSSNPEYLPGSKLDHRSKVLKLKQPISSFSSPSTPLDISPSSVFQFDYDPRVVKRSIPWDLPFLTKSQAVSPLGSTTSIFSPRKWLQKKLHQSSTQSSIVWRSEVSILQKNRLVKKQSACIAEMRDRARRDHALYSQFDGHKRKKSLRRKLDSLAKEKNKDKEFVPQAFGMPLSQVIANDRTHKQRQDTHKDEHRDVSDLVSSILQFATKRPNKELSSSNSSVSSSSETPNESTSPNTPEAAPRTRRRGAMSVDSITDLDDSQSRLLEALQLSLPAEGPSRKEKHRDKKLSLNPIYRQVPRLVDSCCQHLEKYGLQTVGIFRVGSSKKRVRQLREEFDRGMDVLLDEEHSIHDVAALLKEFLRDMPDPLLTKELYTAFINTMLLDPEEQQSALQLLIYLLPPCNCDTLHRLLHFLSTVAAHADDVHDKDGQEITGNKMTSLNLATIFGPNLLHKQKSSDKEFSVQSSARAEESAAIIAVVQRMIATYEILFMVPPDLQNEVLMSLLETDPDVVDYLLRRKASQWSHPDPFSMSERHSSSDSNKASSGEVSPYDNNSPVLAERPLTQHQGEDIPGPEQLFPSQMQYPAQLAFKAPSKKPGLAQWDVKGDSAPAADLLSKQRPLLSI</sequence>
<evidence type="ECO:0000259" key="3">
    <source>
        <dbReference type="PROSITE" id="PS50238"/>
    </source>
</evidence>
<dbReference type="CDD" id="cd04376">
    <property type="entry name" value="RhoGAP_ARHGAP6"/>
    <property type="match status" value="1"/>
</dbReference>
<keyword evidence="1" id="KW-0343">GTPase activation</keyword>